<gene>
    <name evidence="1" type="ORF">SAMN06272737_12517</name>
</gene>
<reference evidence="1 2" key="1">
    <citation type="submission" date="2017-06" db="EMBL/GenBank/DDBJ databases">
        <authorList>
            <person name="Kim H.J."/>
            <person name="Triplett B.A."/>
        </authorList>
    </citation>
    <scope>NUCLEOTIDE SEQUENCE [LARGE SCALE GENOMIC DNA]</scope>
    <source>
        <strain evidence="1 2">DSM 44272</strain>
    </source>
</reference>
<proteinExistence type="predicted"/>
<dbReference type="Proteomes" id="UP000198403">
    <property type="component" value="Unassembled WGS sequence"/>
</dbReference>
<keyword evidence="2" id="KW-1185">Reference proteome</keyword>
<sequence>MFENQTIDLLPARTTMKVWGGKKKNGGNNKAVAVATNISVIKIEDSEVRDVTVTQDARATATAG</sequence>
<evidence type="ECO:0000313" key="1">
    <source>
        <dbReference type="EMBL" id="SNR78069.1"/>
    </source>
</evidence>
<name>A0A238Z4Z5_9ACTN</name>
<organism evidence="1 2">
    <name type="scientific">Blastococcus mobilis</name>
    <dbReference type="NCBI Taxonomy" id="1938746"/>
    <lineage>
        <taxon>Bacteria</taxon>
        <taxon>Bacillati</taxon>
        <taxon>Actinomycetota</taxon>
        <taxon>Actinomycetes</taxon>
        <taxon>Geodermatophilales</taxon>
        <taxon>Geodermatophilaceae</taxon>
        <taxon>Blastococcus</taxon>
    </lineage>
</organism>
<protein>
    <submittedName>
        <fullName evidence="1">Uncharacterized protein</fullName>
    </submittedName>
</protein>
<dbReference type="RefSeq" id="WP_089338168.1">
    <property type="nucleotide sequence ID" value="NZ_FZNO01000025.1"/>
</dbReference>
<accession>A0A238Z4Z5</accession>
<dbReference type="EMBL" id="FZNO01000025">
    <property type="protein sequence ID" value="SNR78069.1"/>
    <property type="molecule type" value="Genomic_DNA"/>
</dbReference>
<evidence type="ECO:0000313" key="2">
    <source>
        <dbReference type="Proteomes" id="UP000198403"/>
    </source>
</evidence>
<dbReference type="AlphaFoldDB" id="A0A238Z4Z5"/>